<dbReference type="AlphaFoldDB" id="A0A1B7MI59"/>
<gene>
    <name evidence="2" type="ORF">K503DRAFT_776822</name>
</gene>
<evidence type="ECO:0000313" key="2">
    <source>
        <dbReference type="EMBL" id="OAX32285.1"/>
    </source>
</evidence>
<feature type="compositionally biased region" description="Polar residues" evidence="1">
    <location>
        <begin position="34"/>
        <end position="56"/>
    </location>
</feature>
<accession>A0A1B7MI59</accession>
<protein>
    <submittedName>
        <fullName evidence="2">Uncharacterized protein</fullName>
    </submittedName>
</protein>
<organism evidence="2 3">
    <name type="scientific">Rhizopogon vinicolor AM-OR11-026</name>
    <dbReference type="NCBI Taxonomy" id="1314800"/>
    <lineage>
        <taxon>Eukaryota</taxon>
        <taxon>Fungi</taxon>
        <taxon>Dikarya</taxon>
        <taxon>Basidiomycota</taxon>
        <taxon>Agaricomycotina</taxon>
        <taxon>Agaricomycetes</taxon>
        <taxon>Agaricomycetidae</taxon>
        <taxon>Boletales</taxon>
        <taxon>Suillineae</taxon>
        <taxon>Rhizopogonaceae</taxon>
        <taxon>Rhizopogon</taxon>
    </lineage>
</organism>
<dbReference type="EMBL" id="KV449057">
    <property type="protein sequence ID" value="OAX32285.1"/>
    <property type="molecule type" value="Genomic_DNA"/>
</dbReference>
<reference evidence="2 3" key="1">
    <citation type="submission" date="2016-06" db="EMBL/GenBank/DDBJ databases">
        <title>Comparative genomics of the ectomycorrhizal sister species Rhizopogon vinicolor and Rhizopogon vesiculosus (Basidiomycota: Boletales) reveals a divergence of the mating type B locus.</title>
        <authorList>
            <consortium name="DOE Joint Genome Institute"/>
            <person name="Mujic A.B."/>
            <person name="Kuo A."/>
            <person name="Tritt A."/>
            <person name="Lipzen A."/>
            <person name="Chen C."/>
            <person name="Johnson J."/>
            <person name="Sharma A."/>
            <person name="Barry K."/>
            <person name="Grigoriev I.V."/>
            <person name="Spatafora J.W."/>
        </authorList>
    </citation>
    <scope>NUCLEOTIDE SEQUENCE [LARGE SCALE GENOMIC DNA]</scope>
    <source>
        <strain evidence="2 3">AM-OR11-026</strain>
    </source>
</reference>
<keyword evidence="3" id="KW-1185">Reference proteome</keyword>
<evidence type="ECO:0000256" key="1">
    <source>
        <dbReference type="SAM" id="MobiDB-lite"/>
    </source>
</evidence>
<name>A0A1B7MI59_9AGAM</name>
<feature type="region of interest" description="Disordered" evidence="1">
    <location>
        <begin position="23"/>
        <end position="61"/>
    </location>
</feature>
<proteinExistence type="predicted"/>
<dbReference type="Proteomes" id="UP000092154">
    <property type="component" value="Unassembled WGS sequence"/>
</dbReference>
<sequence length="98" mass="10293">MPARVPPSEDMSSIGTIELARSWAAHEHIASPDAGSTAQQPTGTNDQAASESNVPSANPPAISYPIMVLLRNHTAESWSNTGHLNTPFPTTTGHDSGF</sequence>
<feature type="region of interest" description="Disordered" evidence="1">
    <location>
        <begin position="78"/>
        <end position="98"/>
    </location>
</feature>
<dbReference type="InParanoid" id="A0A1B7MI59"/>
<evidence type="ECO:0000313" key="3">
    <source>
        <dbReference type="Proteomes" id="UP000092154"/>
    </source>
</evidence>